<dbReference type="SUPFAM" id="SSF52540">
    <property type="entry name" value="P-loop containing nucleoside triphosphate hydrolases"/>
    <property type="match status" value="2"/>
</dbReference>
<sequence length="1200" mass="138219">MIQRYRGQLDPHIQQHVRTHRKDLETLIASVDGLGNAPTADFDTIVQRLNKGITEDEIKAWVWYKRKQKVPMTNWLKSRKYLLRGNGSEAALKKLAQNKALYVTDKGYVPYAIFTYGNMYDRLKEVEGLRDTIVKQFGEAIYEHHLEVIQKNTPKRLTINNPQASERPKILSISQFALNFKVSTLRDDTGVILDDERTLQEAYSSWLYAIDSNEIKGGISANDIVNYYLLSNPKPRYIDKEAWKSIKKLTRDEGERLFSEFLYRALEISDQQKIDIHWNRLYNGHSDVNHQKVPIALDVSPTFHGFPFELRKAQREGVAFMEMTGSGIIAYDVGVGKTITAISELASAIQSGKCKRPLVVVPNPTYSNWIAEMLGKTEAGEKLNGILTDTGITLNEWYNLGSAIEKKINLNKAVPAKSITLVTYEGLKKLGFGDNVEMQFINELSNILDQEDFTERAKEKANEKYREKIGVGQSGTIADVETLGFDYIVIDEAHNMKNIFTSVKGRSEEEDGKSVKRFHLQNGSEPSFQGLKAFFICNYIQRKFGRNVMLLTATPFSNSPLEVYSMLSLVAREQLVQMDLFNINDFFETFVLETTEYAVGADGRIVEKNVVRSFNNRLVLQKLLYNHINYKTGEEAGVPRPCKINLPKVSEIRNGELVRLPVKEQTLTYLQMTAEQKEIQDRLSEQASKGASRNDPGRLLRIMNDSLNNALSPYIYKGSAPKDYVDFVESAPKIKYSLDCIQSVKQYHEKRGEEVSGQVLYIDRGKDYFPFIKQYLEEKVGFKRNITTKFNSRQKVDEVEIISGGISQTKKEKIKNAFLEGTCKVLIGTSTIKEGINLQKKGTVIYNCYPNWNPTDIRQLEGRIWRQKNEFGFVRVVMPLVENSMDVFVFQKLDEKSARINDLWYRSDRGNVLDEESLDTSEVKYALISDERVLAEHEIKIEYKEIIGLRNQVQSNMELLQEFQSIKSNYHYYREEVLKEIRTRFERLQNHDVIRNKPSSEEEIKKRFETKKLQEEAKKGVALYDETLEKVINASSVNDKDIIRIRTKFSRLMKEFYGGLKVEKFKDALKKYNKIISQILTPKGLTPEDNIQGLIEELKREYQAIEKDRQRIQSDNYFLEVARRIAQKKKEIAVSGASIEQRVKEFKSLNYLLSYQFKDIDHTNCVIPKGENKKVDAVLDIELMEMEALALELELMLVEV</sequence>
<evidence type="ECO:0000259" key="2">
    <source>
        <dbReference type="PROSITE" id="PS51192"/>
    </source>
</evidence>
<dbReference type="PANTHER" id="PTHR10799">
    <property type="entry name" value="SNF2/RAD54 HELICASE FAMILY"/>
    <property type="match status" value="1"/>
</dbReference>
<dbReference type="PROSITE" id="PS51192">
    <property type="entry name" value="HELICASE_ATP_BIND_1"/>
    <property type="match status" value="1"/>
</dbReference>
<evidence type="ECO:0000313" key="4">
    <source>
        <dbReference type="EMBL" id="GAA4839544.1"/>
    </source>
</evidence>
<protein>
    <recommendedName>
        <fullName evidence="6">Helicase</fullName>
    </recommendedName>
</protein>
<gene>
    <name evidence="4" type="ORF">GCM10023331_25920</name>
</gene>
<feature type="domain" description="Helicase C-terminal" evidence="3">
    <location>
        <begin position="743"/>
        <end position="926"/>
    </location>
</feature>
<evidence type="ECO:0000259" key="3">
    <source>
        <dbReference type="PROSITE" id="PS51194"/>
    </source>
</evidence>
<dbReference type="PROSITE" id="PS51194">
    <property type="entry name" value="HELICASE_CTER"/>
    <property type="match status" value="1"/>
</dbReference>
<name>A0ABP9DFN3_9BACT</name>
<dbReference type="Pfam" id="PF00271">
    <property type="entry name" value="Helicase_C"/>
    <property type="match status" value="1"/>
</dbReference>
<dbReference type="Gene3D" id="3.40.50.300">
    <property type="entry name" value="P-loop containing nucleotide triphosphate hydrolases"/>
    <property type="match status" value="1"/>
</dbReference>
<dbReference type="Proteomes" id="UP001500298">
    <property type="component" value="Unassembled WGS sequence"/>
</dbReference>
<organism evidence="4 5">
    <name type="scientific">Algivirga pacifica</name>
    <dbReference type="NCBI Taxonomy" id="1162670"/>
    <lineage>
        <taxon>Bacteria</taxon>
        <taxon>Pseudomonadati</taxon>
        <taxon>Bacteroidota</taxon>
        <taxon>Cytophagia</taxon>
        <taxon>Cytophagales</taxon>
        <taxon>Flammeovirgaceae</taxon>
        <taxon>Algivirga</taxon>
    </lineage>
</organism>
<evidence type="ECO:0008006" key="6">
    <source>
        <dbReference type="Google" id="ProtNLM"/>
    </source>
</evidence>
<dbReference type="EMBL" id="BAABJX010000038">
    <property type="protein sequence ID" value="GAA4839544.1"/>
    <property type="molecule type" value="Genomic_DNA"/>
</dbReference>
<dbReference type="InterPro" id="IPR014001">
    <property type="entry name" value="Helicase_ATP-bd"/>
</dbReference>
<dbReference type="Pfam" id="PF00176">
    <property type="entry name" value="SNF2-rel_dom"/>
    <property type="match status" value="1"/>
</dbReference>
<keyword evidence="1" id="KW-0175">Coiled coil</keyword>
<reference evidence="5" key="1">
    <citation type="journal article" date="2019" name="Int. J. Syst. Evol. Microbiol.">
        <title>The Global Catalogue of Microorganisms (GCM) 10K type strain sequencing project: providing services to taxonomists for standard genome sequencing and annotation.</title>
        <authorList>
            <consortium name="The Broad Institute Genomics Platform"/>
            <consortium name="The Broad Institute Genome Sequencing Center for Infectious Disease"/>
            <person name="Wu L."/>
            <person name="Ma J."/>
        </authorList>
    </citation>
    <scope>NUCLEOTIDE SEQUENCE [LARGE SCALE GENOMIC DNA]</scope>
    <source>
        <strain evidence="5">JCM 18326</strain>
    </source>
</reference>
<keyword evidence="5" id="KW-1185">Reference proteome</keyword>
<dbReference type="InterPro" id="IPR001650">
    <property type="entry name" value="Helicase_C-like"/>
</dbReference>
<dbReference type="RefSeq" id="WP_345372450.1">
    <property type="nucleotide sequence ID" value="NZ_BAABJX010000038.1"/>
</dbReference>
<feature type="coiled-coil region" evidence="1">
    <location>
        <begin position="1088"/>
        <end position="1115"/>
    </location>
</feature>
<dbReference type="InterPro" id="IPR027417">
    <property type="entry name" value="P-loop_NTPase"/>
</dbReference>
<dbReference type="InterPro" id="IPR000330">
    <property type="entry name" value="SNF2_N"/>
</dbReference>
<dbReference type="InterPro" id="IPR038718">
    <property type="entry name" value="SNF2-like_sf"/>
</dbReference>
<feature type="domain" description="Helicase ATP-binding" evidence="2">
    <location>
        <begin position="318"/>
        <end position="573"/>
    </location>
</feature>
<proteinExistence type="predicted"/>
<dbReference type="SMART" id="SM00490">
    <property type="entry name" value="HELICc"/>
    <property type="match status" value="1"/>
</dbReference>
<accession>A0ABP9DFN3</accession>
<dbReference type="SMART" id="SM00487">
    <property type="entry name" value="DEXDc"/>
    <property type="match status" value="1"/>
</dbReference>
<dbReference type="Gene3D" id="3.40.50.10810">
    <property type="entry name" value="Tandem AAA-ATPase domain"/>
    <property type="match status" value="2"/>
</dbReference>
<comment type="caution">
    <text evidence="4">The sequence shown here is derived from an EMBL/GenBank/DDBJ whole genome shotgun (WGS) entry which is preliminary data.</text>
</comment>
<evidence type="ECO:0000313" key="5">
    <source>
        <dbReference type="Proteomes" id="UP001500298"/>
    </source>
</evidence>
<evidence type="ECO:0000256" key="1">
    <source>
        <dbReference type="SAM" id="Coils"/>
    </source>
</evidence>